<accession>A0A382QYG5</accession>
<sequence length="145" mass="16847">MFICFIALYSCADYKTNKETQKEEKQYYSSSGFALIYDDELFIQKIINKKINNEDIKVMHSQLKVNTPLKIINPVNSKVIETKIYKKAKYPKIFNIVISKKIASILELDVNNPYVEVVEVKKNKIFIAKKTNTFDEEKKVAENAP</sequence>
<name>A0A382QYG5_9ZZZZ</name>
<gene>
    <name evidence="1" type="ORF">METZ01_LOCUS343383</name>
</gene>
<proteinExistence type="predicted"/>
<reference evidence="1" key="1">
    <citation type="submission" date="2018-05" db="EMBL/GenBank/DDBJ databases">
        <authorList>
            <person name="Lanie J.A."/>
            <person name="Ng W.-L."/>
            <person name="Kazmierczak K.M."/>
            <person name="Andrzejewski T.M."/>
            <person name="Davidsen T.M."/>
            <person name="Wayne K.J."/>
            <person name="Tettelin H."/>
            <person name="Glass J.I."/>
            <person name="Rusch D."/>
            <person name="Podicherti R."/>
            <person name="Tsui H.-C.T."/>
            <person name="Winkler M.E."/>
        </authorList>
    </citation>
    <scope>NUCLEOTIDE SEQUENCE</scope>
</reference>
<evidence type="ECO:0000313" key="1">
    <source>
        <dbReference type="EMBL" id="SVC90529.1"/>
    </source>
</evidence>
<dbReference type="AlphaFoldDB" id="A0A382QYG5"/>
<dbReference type="EMBL" id="UINC01117827">
    <property type="protein sequence ID" value="SVC90529.1"/>
    <property type="molecule type" value="Genomic_DNA"/>
</dbReference>
<organism evidence="1">
    <name type="scientific">marine metagenome</name>
    <dbReference type="NCBI Taxonomy" id="408172"/>
    <lineage>
        <taxon>unclassified sequences</taxon>
        <taxon>metagenomes</taxon>
        <taxon>ecological metagenomes</taxon>
    </lineage>
</organism>
<protein>
    <submittedName>
        <fullName evidence="1">Uncharacterized protein</fullName>
    </submittedName>
</protein>
<feature type="non-terminal residue" evidence="1">
    <location>
        <position position="145"/>
    </location>
</feature>